<dbReference type="InterPro" id="IPR001878">
    <property type="entry name" value="Znf_CCHC"/>
</dbReference>
<feature type="domain" description="CCHC-type" evidence="4">
    <location>
        <begin position="325"/>
        <end position="340"/>
    </location>
</feature>
<protein>
    <recommendedName>
        <fullName evidence="4">CCHC-type domain-containing protein</fullName>
    </recommendedName>
</protein>
<sequence>MSYEFYHNMTSVQKDQLCNGDEFQETIGQLGTNENMNNNNTTNSSLKRHATSERPRYSDDEDASNNNNYTTGWTTVPNNKQKKKSNDKDERVATNNSRTFTNSIHHREKQRTTIANDNNQNQHRINYNNIKISNYELSYAAEYHYSPFKLECEPKLNDKKEGAKLVNELLNYIRNDFKRENPSFSKPILVDLWWFDLEGNLQMIIKSTELYVYLCKKERYPSELNNIKINPIPPAHLPPQHTIILKWIKHSISDQDIKEELNINYKSLRSITTMNGTRNDRTRHVKIELLDKKDYELLLNNRKINLMGQLYEIDEFLPAPKILICGRCNQPGHIKKTCTNSTFDICRRCGGERTNAEEHKECHIKCHHCGADHISTDYKCPTLDDYRRQLIHELKKHPEKLPHHIQLFIPSEYRNQNDKIKIIQNKTTHQNYQQQQQYYNKNDQNQWPLLTQSSTTRTIEINQSLNETIKALSDELHQLKCRYKEDQQQIKEKYKEHINSINQTCMIIQQQQQTQQQIITTMTNSIKQMIFITGMKTTSAVSNVINKMKMKTNCNDYDEDIQQLARQTEFIKEMDSSFSIHINSLEQLADKQNEALNKALDNLFNDLNV</sequence>
<evidence type="ECO:0000259" key="4">
    <source>
        <dbReference type="PROSITE" id="PS50158"/>
    </source>
</evidence>
<dbReference type="EMBL" id="CAJNYV010000854">
    <property type="protein sequence ID" value="CAF3389267.1"/>
    <property type="molecule type" value="Genomic_DNA"/>
</dbReference>
<feature type="region of interest" description="Disordered" evidence="3">
    <location>
        <begin position="30"/>
        <end position="120"/>
    </location>
</feature>
<feature type="coiled-coil region" evidence="2">
    <location>
        <begin position="547"/>
        <end position="602"/>
    </location>
</feature>
<evidence type="ECO:0000313" key="5">
    <source>
        <dbReference type="EMBL" id="CAF3389267.1"/>
    </source>
</evidence>
<feature type="compositionally biased region" description="Polar residues" evidence="3">
    <location>
        <begin position="64"/>
        <end position="77"/>
    </location>
</feature>
<organism evidence="5 6">
    <name type="scientific">Rotaria socialis</name>
    <dbReference type="NCBI Taxonomy" id="392032"/>
    <lineage>
        <taxon>Eukaryota</taxon>
        <taxon>Metazoa</taxon>
        <taxon>Spiralia</taxon>
        <taxon>Gnathifera</taxon>
        <taxon>Rotifera</taxon>
        <taxon>Eurotatoria</taxon>
        <taxon>Bdelloidea</taxon>
        <taxon>Philodinida</taxon>
        <taxon>Philodinidae</taxon>
        <taxon>Rotaria</taxon>
    </lineage>
</organism>
<dbReference type="PROSITE" id="PS50158">
    <property type="entry name" value="ZF_CCHC"/>
    <property type="match status" value="1"/>
</dbReference>
<feature type="compositionally biased region" description="Polar residues" evidence="3">
    <location>
        <begin position="93"/>
        <end position="103"/>
    </location>
</feature>
<dbReference type="Proteomes" id="UP000663865">
    <property type="component" value="Unassembled WGS sequence"/>
</dbReference>
<name>A0A817Z704_9BILA</name>
<keyword evidence="2" id="KW-0175">Coiled coil</keyword>
<proteinExistence type="predicted"/>
<evidence type="ECO:0000313" key="6">
    <source>
        <dbReference type="Proteomes" id="UP000663865"/>
    </source>
</evidence>
<accession>A0A817Z704</accession>
<keyword evidence="1" id="KW-0862">Zinc</keyword>
<dbReference type="GO" id="GO:0008270">
    <property type="term" value="F:zinc ion binding"/>
    <property type="evidence" value="ECO:0007669"/>
    <property type="project" value="UniProtKB-KW"/>
</dbReference>
<comment type="caution">
    <text evidence="5">The sequence shown here is derived from an EMBL/GenBank/DDBJ whole genome shotgun (WGS) entry which is preliminary data.</text>
</comment>
<feature type="compositionally biased region" description="Low complexity" evidence="3">
    <location>
        <begin position="32"/>
        <end position="43"/>
    </location>
</feature>
<evidence type="ECO:0000256" key="2">
    <source>
        <dbReference type="SAM" id="Coils"/>
    </source>
</evidence>
<evidence type="ECO:0000256" key="1">
    <source>
        <dbReference type="PROSITE-ProRule" id="PRU00047"/>
    </source>
</evidence>
<dbReference type="AlphaFoldDB" id="A0A817Z704"/>
<evidence type="ECO:0000256" key="3">
    <source>
        <dbReference type="SAM" id="MobiDB-lite"/>
    </source>
</evidence>
<keyword evidence="1" id="KW-0479">Metal-binding</keyword>
<keyword evidence="1" id="KW-0863">Zinc-finger</keyword>
<reference evidence="5" key="1">
    <citation type="submission" date="2021-02" db="EMBL/GenBank/DDBJ databases">
        <authorList>
            <person name="Nowell W R."/>
        </authorList>
    </citation>
    <scope>NUCLEOTIDE SEQUENCE</scope>
</reference>
<feature type="coiled-coil region" evidence="2">
    <location>
        <begin position="462"/>
        <end position="496"/>
    </location>
</feature>
<dbReference type="GO" id="GO:0003676">
    <property type="term" value="F:nucleic acid binding"/>
    <property type="evidence" value="ECO:0007669"/>
    <property type="project" value="InterPro"/>
</dbReference>
<gene>
    <name evidence="5" type="ORF">KIK155_LOCUS7042</name>
</gene>